<evidence type="ECO:0000259" key="4">
    <source>
        <dbReference type="Pfam" id="PF25358"/>
    </source>
</evidence>
<dbReference type="EMBL" id="JAKWBI020000200">
    <property type="protein sequence ID" value="KAJ2899354.1"/>
    <property type="molecule type" value="Genomic_DNA"/>
</dbReference>
<comment type="caution">
    <text evidence="5">The sequence shown here is derived from an EMBL/GenBank/DDBJ whole genome shotgun (WGS) entry which is preliminary data.</text>
</comment>
<feature type="region of interest" description="Disordered" evidence="2">
    <location>
        <begin position="1264"/>
        <end position="1285"/>
    </location>
</feature>
<dbReference type="EC" id="2.7.7.48" evidence="1"/>
<accession>A0AAD5RPJ1</accession>
<dbReference type="GO" id="GO:0003968">
    <property type="term" value="F:RNA-directed RNA polymerase activity"/>
    <property type="evidence" value="ECO:0007669"/>
    <property type="project" value="UniProtKB-KW"/>
</dbReference>
<dbReference type="Pfam" id="PF25358">
    <property type="entry name" value="PH_fung_RdRP"/>
    <property type="match status" value="1"/>
</dbReference>
<dbReference type="Pfam" id="PF05183">
    <property type="entry name" value="RdRP"/>
    <property type="match status" value="1"/>
</dbReference>
<evidence type="ECO:0000256" key="1">
    <source>
        <dbReference type="RuleBase" id="RU363098"/>
    </source>
</evidence>
<comment type="catalytic activity">
    <reaction evidence="1">
        <text>RNA(n) + a ribonucleoside 5'-triphosphate = RNA(n+1) + diphosphate</text>
        <dbReference type="Rhea" id="RHEA:21248"/>
        <dbReference type="Rhea" id="RHEA-COMP:14527"/>
        <dbReference type="Rhea" id="RHEA-COMP:17342"/>
        <dbReference type="ChEBI" id="CHEBI:33019"/>
        <dbReference type="ChEBI" id="CHEBI:61557"/>
        <dbReference type="ChEBI" id="CHEBI:140395"/>
        <dbReference type="EC" id="2.7.7.48"/>
    </reaction>
</comment>
<reference evidence="5" key="1">
    <citation type="submission" date="2022-07" db="EMBL/GenBank/DDBJ databases">
        <title>Draft genome sequence of Zalerion maritima ATCC 34329, a (micro)plastics degrading marine fungus.</title>
        <authorList>
            <person name="Paco A."/>
            <person name="Goncalves M.F.M."/>
            <person name="Rocha-Santos T.A.P."/>
            <person name="Alves A."/>
        </authorList>
    </citation>
    <scope>NUCLEOTIDE SEQUENCE</scope>
    <source>
        <strain evidence="5">ATCC 34329</strain>
    </source>
</reference>
<keyword evidence="1" id="KW-0694">RNA-binding</keyword>
<keyword evidence="1" id="KW-0548">Nucleotidyltransferase</keyword>
<organism evidence="5 6">
    <name type="scientific">Zalerion maritima</name>
    <dbReference type="NCBI Taxonomy" id="339359"/>
    <lineage>
        <taxon>Eukaryota</taxon>
        <taxon>Fungi</taxon>
        <taxon>Dikarya</taxon>
        <taxon>Ascomycota</taxon>
        <taxon>Pezizomycotina</taxon>
        <taxon>Sordariomycetes</taxon>
        <taxon>Lulworthiomycetidae</taxon>
        <taxon>Lulworthiales</taxon>
        <taxon>Lulworthiaceae</taxon>
        <taxon>Zalerion</taxon>
    </lineage>
</organism>
<dbReference type="InterPro" id="IPR057596">
    <property type="entry name" value="RDRP_core"/>
</dbReference>
<evidence type="ECO:0000313" key="6">
    <source>
        <dbReference type="Proteomes" id="UP001201980"/>
    </source>
</evidence>
<gene>
    <name evidence="5" type="ORF">MKZ38_003283</name>
</gene>
<dbReference type="Proteomes" id="UP001201980">
    <property type="component" value="Unassembled WGS sequence"/>
</dbReference>
<dbReference type="PANTHER" id="PTHR23079">
    <property type="entry name" value="RNA-DEPENDENT RNA POLYMERASE"/>
    <property type="match status" value="1"/>
</dbReference>
<name>A0AAD5RPJ1_9PEZI</name>
<keyword evidence="1" id="KW-0808">Transferase</keyword>
<dbReference type="GO" id="GO:0030422">
    <property type="term" value="P:siRNA processing"/>
    <property type="evidence" value="ECO:0007669"/>
    <property type="project" value="TreeGrafter"/>
</dbReference>
<dbReference type="InterPro" id="IPR057503">
    <property type="entry name" value="PH_RdRP"/>
</dbReference>
<dbReference type="InterPro" id="IPR007855">
    <property type="entry name" value="RDRP"/>
</dbReference>
<dbReference type="GO" id="GO:0031380">
    <property type="term" value="C:nuclear RNA-directed RNA polymerase complex"/>
    <property type="evidence" value="ECO:0007669"/>
    <property type="project" value="TreeGrafter"/>
</dbReference>
<evidence type="ECO:0000256" key="2">
    <source>
        <dbReference type="SAM" id="MobiDB-lite"/>
    </source>
</evidence>
<dbReference type="GO" id="GO:0003723">
    <property type="term" value="F:RNA binding"/>
    <property type="evidence" value="ECO:0007669"/>
    <property type="project" value="UniProtKB-KW"/>
</dbReference>
<dbReference type="PANTHER" id="PTHR23079:SF17">
    <property type="entry name" value="RNA-DEPENDENT RNA POLYMERASE"/>
    <property type="match status" value="1"/>
</dbReference>
<keyword evidence="6" id="KW-1185">Reference proteome</keyword>
<comment type="similarity">
    <text evidence="1">Belongs to the RdRP family.</text>
</comment>
<keyword evidence="1 5" id="KW-0696">RNA-directed RNA polymerase</keyword>
<feature type="domain" description="RDRP core" evidence="3">
    <location>
        <begin position="446"/>
        <end position="1048"/>
    </location>
</feature>
<proteinExistence type="inferred from homology"/>
<evidence type="ECO:0000259" key="3">
    <source>
        <dbReference type="Pfam" id="PF05183"/>
    </source>
</evidence>
<sequence>MEVFMRGLPNFVSEKALEENLKPRISKLGIDRFGCQKRGNATTGNIIFVTPSDGEKFLTAYGAVRDPTNGGVSVPWLRGNPRQKARLRLFDSNVFCDKGRGVPNKITIESIQYKAGKEREQRQWEASHKSNGAQHDSVVFEMWELSCGYLAYPEGECAYREDMRWGQRQPSYYGGSHPVATAKFAKSSLILKLLDGRQVDVSFNGIEQVVASDRDSSLILILTEIPKFYTTNDLITGLDRLSIAEESDPRKQSPSKFRTTDLGGEQKHMIGAGIVYRIQVSSADFATKVRRLQTRPFISEVINAQAYIPRLGISMMEHFPPLGESLGTLNKRLEVEAKQAKLPFGVLFQLQVLAWNAYLHPNTVIKILDSLKARQGTSRPIPADSLKKLLRDIPFPGPDTDAELLAADGIVDWLEHIEQRSRSGSSLALDSIRENEHLVWIYKALVTPTHVILSGPELEARNRVLRKFPDHTDHFVRVQFGEEDGSDIRFNPKVSNDLVYARFKKILTDGISIGGRRYTFFGFSHSSLRSHSTWFLAPFTHEGTLRFYNTIILGLGDFKNIRVVAKCAARIGQAFSETPYAVNMKECGIEHTSIPDIKSPDGSRVFSDGVGTMSTEAQLKISANLPNGTGATVYQIRFGGSKGVISLDSRLSGNLICIRSESMEKFASNDTDNLEICGMANRPIRLVLNRQNIKILEDMGVPPDWFLGLQATELNRLQGATKSIFNTSVFLAQQSIGDSIEFPKFLKRLERLGIDFKADRLLCGIVESVVLQELRLLKHKARIPVPQGITLYGIIDETGFLEEGEVYVTFESYEGLYDRAPSDKAPLLVTRSPALHPGDIQRAVNRVPPDEHPLGELANCIVFNRKGNRDLPSMLSGGDLDGDLYHIIWDPKLAFDQLQVFEPADYSPQPAQDLGRNVEREDMAHFMIDFMKTDQLGLISVRHMILADQEELGSVHGNCKRLAELASTAVDFSKSGIPADVDRLREIRSHRARPDFLASAPPVEFVDFDTIIFESEAPIPQEDEDEDSGAQYQYYRSKKILGRLFRAVKEEKIWHDSVNIKAKRDKTKLWVELRDHVDAAVKCYGLKWSHRTTKAQGLRTMYEEAVQNAMTDNAEYPHKPLSEVELFIGQVFNKRGAQTRRQRDCSDKLRDTFARISSAIWRMIRERPSVGDDESAAGSIASAGAAHPAADKSVLELAAACFYVSLQESGVGVGRRHSQQWRVESFKILAANVFLKELEMYQKAEDIRLGVDITSGGYLGVGGGPRRGTYSGRRGSRRRHLLPAPNVAEPPSIASSLNSSLRMIPPQVDI</sequence>
<evidence type="ECO:0000313" key="5">
    <source>
        <dbReference type="EMBL" id="KAJ2899354.1"/>
    </source>
</evidence>
<feature type="domain" description="RdRP-like PH" evidence="4">
    <location>
        <begin position="139"/>
        <end position="305"/>
    </location>
</feature>
<protein>
    <recommendedName>
        <fullName evidence="1">RNA-dependent RNA polymerase</fullName>
        <ecNumber evidence="1">2.7.7.48</ecNumber>
    </recommendedName>
</protein>